<proteinExistence type="predicted"/>
<reference evidence="3" key="1">
    <citation type="journal article" date="2023" name="Mol. Phylogenet. Evol.">
        <title>Genome-scale phylogeny and comparative genomics of the fungal order Sordariales.</title>
        <authorList>
            <person name="Hensen N."/>
            <person name="Bonometti L."/>
            <person name="Westerberg I."/>
            <person name="Brannstrom I.O."/>
            <person name="Guillou S."/>
            <person name="Cros-Aarteil S."/>
            <person name="Calhoun S."/>
            <person name="Haridas S."/>
            <person name="Kuo A."/>
            <person name="Mondo S."/>
            <person name="Pangilinan J."/>
            <person name="Riley R."/>
            <person name="LaButti K."/>
            <person name="Andreopoulos B."/>
            <person name="Lipzen A."/>
            <person name="Chen C."/>
            <person name="Yan M."/>
            <person name="Daum C."/>
            <person name="Ng V."/>
            <person name="Clum A."/>
            <person name="Steindorff A."/>
            <person name="Ohm R.A."/>
            <person name="Martin F."/>
            <person name="Silar P."/>
            <person name="Natvig D.O."/>
            <person name="Lalanne C."/>
            <person name="Gautier V."/>
            <person name="Ament-Velasquez S.L."/>
            <person name="Kruys A."/>
            <person name="Hutchinson M.I."/>
            <person name="Powell A.J."/>
            <person name="Barry K."/>
            <person name="Miller A.N."/>
            <person name="Grigoriev I.V."/>
            <person name="Debuchy R."/>
            <person name="Gladieux P."/>
            <person name="Hiltunen Thoren M."/>
            <person name="Johannesson H."/>
        </authorList>
    </citation>
    <scope>NUCLEOTIDE SEQUENCE [LARGE SCALE GENOMIC DNA]</scope>
    <source>
        <strain evidence="3">CBS 340.73</strain>
    </source>
</reference>
<gene>
    <name evidence="2" type="ORF">QBC46DRAFT_423839</name>
</gene>
<keyword evidence="1" id="KW-0732">Signal</keyword>
<dbReference type="AlphaFoldDB" id="A0AAN6NFM3"/>
<evidence type="ECO:0000313" key="3">
    <source>
        <dbReference type="Proteomes" id="UP001303473"/>
    </source>
</evidence>
<dbReference type="PANTHER" id="PTHR34618">
    <property type="entry name" value="SURFACE PROTEIN MAS1, PUTATIVE-RELATED"/>
    <property type="match status" value="1"/>
</dbReference>
<sequence>MHMQIVLTTLLATVAPLVAAHGKIAVATGDAGGNGTALGIQGGVIPGAGSNKVTEPDTTVFKGAQADACGQTKGQGANDVEAGTKQAMALSGSTLPQVTSGGSLSGTLHIVTSDGAGPYKAMINTDGTAQSWTAINVVTQVPGNNGNIKKSADKRWYVRALQSVGIMKRATNINEDYPFKVAIPAGTSCTGTIAGQSNTCIVKLVNPSKAGPFGGCVPVQMVQPGAAGSTAAAAPATASTAARRARALKA</sequence>
<feature type="signal peptide" evidence="1">
    <location>
        <begin position="1"/>
        <end position="20"/>
    </location>
</feature>
<keyword evidence="3" id="KW-1185">Reference proteome</keyword>
<evidence type="ECO:0000256" key="1">
    <source>
        <dbReference type="SAM" id="SignalP"/>
    </source>
</evidence>
<comment type="caution">
    <text evidence="2">The sequence shown here is derived from an EMBL/GenBank/DDBJ whole genome shotgun (WGS) entry which is preliminary data.</text>
</comment>
<evidence type="ECO:0000313" key="2">
    <source>
        <dbReference type="EMBL" id="KAK3942837.1"/>
    </source>
</evidence>
<dbReference type="PANTHER" id="PTHR34618:SF4">
    <property type="entry name" value="CAS1"/>
    <property type="match status" value="1"/>
</dbReference>
<accession>A0AAN6NFM3</accession>
<dbReference type="EMBL" id="MU853770">
    <property type="protein sequence ID" value="KAK3942837.1"/>
    <property type="molecule type" value="Genomic_DNA"/>
</dbReference>
<name>A0AAN6NFM3_9PEZI</name>
<protein>
    <submittedName>
        <fullName evidence="2">Uncharacterized protein</fullName>
    </submittedName>
</protein>
<dbReference type="InterPro" id="IPR021476">
    <property type="entry name" value="Egh16-like"/>
</dbReference>
<organism evidence="2 3">
    <name type="scientific">Diplogelasinospora grovesii</name>
    <dbReference type="NCBI Taxonomy" id="303347"/>
    <lineage>
        <taxon>Eukaryota</taxon>
        <taxon>Fungi</taxon>
        <taxon>Dikarya</taxon>
        <taxon>Ascomycota</taxon>
        <taxon>Pezizomycotina</taxon>
        <taxon>Sordariomycetes</taxon>
        <taxon>Sordariomycetidae</taxon>
        <taxon>Sordariales</taxon>
        <taxon>Diplogelasinosporaceae</taxon>
        <taxon>Diplogelasinospora</taxon>
    </lineage>
</organism>
<dbReference type="Proteomes" id="UP001303473">
    <property type="component" value="Unassembled WGS sequence"/>
</dbReference>
<feature type="chain" id="PRO_5043013789" evidence="1">
    <location>
        <begin position="21"/>
        <end position="250"/>
    </location>
</feature>
<dbReference type="Pfam" id="PF11327">
    <property type="entry name" value="Egh16-like"/>
    <property type="match status" value="1"/>
</dbReference>